<evidence type="ECO:0000256" key="1">
    <source>
        <dbReference type="ARBA" id="ARBA00010209"/>
    </source>
</evidence>
<reference evidence="4" key="1">
    <citation type="journal article" date="2015" name="BMC Genomics">
        <title>Genomic and transcriptomic analysis of the endophytic fungus Pestalotiopsis fici reveals its lifestyle and high potential for synthesis of natural products.</title>
        <authorList>
            <person name="Wang X."/>
            <person name="Zhang X."/>
            <person name="Liu L."/>
            <person name="Xiang M."/>
            <person name="Wang W."/>
            <person name="Sun X."/>
            <person name="Che Y."/>
            <person name="Guo L."/>
            <person name="Liu G."/>
            <person name="Guo L."/>
            <person name="Wang C."/>
            <person name="Yin W.B."/>
            <person name="Stadler M."/>
            <person name="Zhang X."/>
            <person name="Liu X."/>
        </authorList>
    </citation>
    <scope>NUCLEOTIDE SEQUENCE [LARGE SCALE GENOMIC DNA]</scope>
    <source>
        <strain evidence="4">W106-1 / CGMCC3.15140</strain>
    </source>
</reference>
<dbReference type="KEGG" id="pfy:PFICI_03884"/>
<dbReference type="SFLD" id="SFLDS00036">
    <property type="entry name" value="Aromatic_Prenyltransferase"/>
    <property type="match status" value="1"/>
</dbReference>
<name>W3XIM6_PESFW</name>
<dbReference type="GeneID" id="19268897"/>
<gene>
    <name evidence="3" type="ORF">PFICI_03884</name>
</gene>
<dbReference type="InParanoid" id="W3XIM6"/>
<dbReference type="EMBL" id="KI912110">
    <property type="protein sequence ID" value="ETS85859.1"/>
    <property type="molecule type" value="Genomic_DNA"/>
</dbReference>
<evidence type="ECO:0000313" key="3">
    <source>
        <dbReference type="EMBL" id="ETS85859.1"/>
    </source>
</evidence>
<dbReference type="CDD" id="cd13929">
    <property type="entry name" value="PT-DMATS_CymD"/>
    <property type="match status" value="1"/>
</dbReference>
<proteinExistence type="inferred from homology"/>
<dbReference type="GO" id="GO:0016765">
    <property type="term" value="F:transferase activity, transferring alkyl or aryl (other than methyl) groups"/>
    <property type="evidence" value="ECO:0007669"/>
    <property type="project" value="InterPro"/>
</dbReference>
<dbReference type="InterPro" id="IPR033964">
    <property type="entry name" value="ABBA"/>
</dbReference>
<dbReference type="Proteomes" id="UP000030651">
    <property type="component" value="Unassembled WGS sequence"/>
</dbReference>
<keyword evidence="4" id="KW-1185">Reference proteome</keyword>
<comment type="similarity">
    <text evidence="1">Belongs to the tryptophan dimethylallyltransferase family.</text>
</comment>
<dbReference type="OrthoDB" id="5392033at2759"/>
<organism evidence="3 4">
    <name type="scientific">Pestalotiopsis fici (strain W106-1 / CGMCC3.15140)</name>
    <dbReference type="NCBI Taxonomy" id="1229662"/>
    <lineage>
        <taxon>Eukaryota</taxon>
        <taxon>Fungi</taxon>
        <taxon>Dikarya</taxon>
        <taxon>Ascomycota</taxon>
        <taxon>Pezizomycotina</taxon>
        <taxon>Sordariomycetes</taxon>
        <taxon>Xylariomycetidae</taxon>
        <taxon>Amphisphaeriales</taxon>
        <taxon>Sporocadaceae</taxon>
        <taxon>Pestalotiopsis</taxon>
    </lineage>
</organism>
<sequence>MFHQAPVPFLLKSTPRATSGHALAILLDKAGYSRQSQYHHLKFVLEITPSLGPSPISTQQQWKSFMTDDHNPIELSWDWRTGDKPPKIRFSIEPIGLDAGTSLDPYNQFMVSKFPETLVRLLPQTNIEWLSYFQQQLNGEEAKGSVEGHSTTVFYAFDLDHGAIVSKAYFFPGFKAKANKRTNFQVIQETIQGAPGNTPDNLRALVKFQRYVDDPTSPPLEMDMLAIDLVDPSESRFKIYFRTRDTSFASIRHTMTLGDRVQQPGIEQGLEDLRRLYYALFGSEEAEDAAEDEELPTNDHRTAGILYNVEFKYGSSSPKVKAYLPVRHYARNEAAVISALSTHSCRTGPFAKNNMSNYKDAMESIL</sequence>
<evidence type="ECO:0008006" key="5">
    <source>
        <dbReference type="Google" id="ProtNLM"/>
    </source>
</evidence>
<dbReference type="RefSeq" id="XP_007830656.1">
    <property type="nucleotide sequence ID" value="XM_007832465.1"/>
</dbReference>
<dbReference type="eggNOG" id="ENOG502S2XP">
    <property type="taxonomic scope" value="Eukaryota"/>
</dbReference>
<dbReference type="GO" id="GO:0009820">
    <property type="term" value="P:alkaloid metabolic process"/>
    <property type="evidence" value="ECO:0007669"/>
    <property type="project" value="InterPro"/>
</dbReference>
<protein>
    <recommendedName>
        <fullName evidence="5">Aromatic prenyltransferase</fullName>
    </recommendedName>
</protein>
<dbReference type="HOGENOM" id="CLU_037431_2_1_1"/>
<dbReference type="AlphaFoldDB" id="W3XIM6"/>
<keyword evidence="2" id="KW-0808">Transferase</keyword>
<dbReference type="Pfam" id="PF11991">
    <property type="entry name" value="Trp_DMAT"/>
    <property type="match status" value="1"/>
</dbReference>
<dbReference type="PANTHER" id="PTHR40627">
    <property type="entry name" value="INDOLE PRENYLTRANSFERASE TDIB-RELATED"/>
    <property type="match status" value="1"/>
</dbReference>
<evidence type="ECO:0000256" key="2">
    <source>
        <dbReference type="ARBA" id="ARBA00022679"/>
    </source>
</evidence>
<dbReference type="NCBIfam" id="TIGR03429">
    <property type="entry name" value="arom_pren_DMATS"/>
    <property type="match status" value="1"/>
</dbReference>
<dbReference type="PANTHER" id="PTHR40627:SF4">
    <property type="entry name" value="PRENYLTRANSFERASE ASQH1-RELATED"/>
    <property type="match status" value="1"/>
</dbReference>
<evidence type="ECO:0000313" key="4">
    <source>
        <dbReference type="Proteomes" id="UP000030651"/>
    </source>
</evidence>
<dbReference type="OMA" id="IRYSFEP"/>
<dbReference type="InterPro" id="IPR017795">
    <property type="entry name" value="ABBA_NscD-like"/>
</dbReference>
<accession>W3XIM6</accession>